<dbReference type="Gene3D" id="3.30.460.10">
    <property type="entry name" value="Beta Polymerase, domain 2"/>
    <property type="match status" value="1"/>
</dbReference>
<dbReference type="CDD" id="cd05399">
    <property type="entry name" value="NT_Rel-Spo_like"/>
    <property type="match status" value="1"/>
</dbReference>
<accession>S2W5C1</accession>
<dbReference type="EMBL" id="AGWM01000004">
    <property type="protein sequence ID" value="EPD27802.1"/>
    <property type="molecule type" value="Genomic_DNA"/>
</dbReference>
<dbReference type="PANTHER" id="PTHR47837">
    <property type="entry name" value="GTP PYROPHOSPHOKINASE YJBM"/>
    <property type="match status" value="1"/>
</dbReference>
<dbReference type="InterPro" id="IPR007685">
    <property type="entry name" value="RelA_SpoT"/>
</dbReference>
<dbReference type="STRING" id="59505.FB03_06295"/>
<dbReference type="RefSeq" id="WP_016442004.1">
    <property type="nucleotide sequence ID" value="NZ_KE150262.1"/>
</dbReference>
<dbReference type="HOGENOM" id="CLU_061357_0_0_11"/>
<dbReference type="PATRIC" id="fig|883067.3.peg.361"/>
<evidence type="ECO:0000259" key="1">
    <source>
        <dbReference type="SMART" id="SM00954"/>
    </source>
</evidence>
<sequence length="353" mass="39273">MTGFGTEGSVTRSAAKKASKLLASEDEKEAAAARAIIQQWRKQHLEPTWGVFDSARMVCQSLSGALATFRLKRMESIESKILRPGKNYDAGAMDDIGGCRIILPGMSELDAARELITDAISVRKVKDYVYLDAPPSGYRSIHLLAQNEGKEKGLSYRVEVQLRTELQHAWATAIEAASNVYGENYKDPAPRTMSEIGVKRLEFFRLVSAGFALSEGVLLDQGVPQSIEEIREKLHGSSVSKSIVDDLELVTDDVVQLTEGHEDPGLYLLIFERERQEVAVQHFDNEDPRKALAAYNELEEENSRKGAAAAGLSDGVLVYSDNPERLPLAYPNYSSNVNVFLKRYREIFQLEDE</sequence>
<protein>
    <recommendedName>
        <fullName evidence="1">RelA/SpoT domain-containing protein</fullName>
    </recommendedName>
</protein>
<dbReference type="GO" id="GO:0015969">
    <property type="term" value="P:guanosine tetraphosphate metabolic process"/>
    <property type="evidence" value="ECO:0007669"/>
    <property type="project" value="InterPro"/>
</dbReference>
<proteinExistence type="predicted"/>
<evidence type="ECO:0000313" key="2">
    <source>
        <dbReference type="EMBL" id="EPD27802.1"/>
    </source>
</evidence>
<dbReference type="SUPFAM" id="SSF81301">
    <property type="entry name" value="Nucleotidyltransferase"/>
    <property type="match status" value="1"/>
</dbReference>
<dbReference type="Pfam" id="PF04607">
    <property type="entry name" value="RelA_SpoT"/>
    <property type="match status" value="1"/>
</dbReference>
<dbReference type="SMART" id="SM00954">
    <property type="entry name" value="RelA_SpoT"/>
    <property type="match status" value="1"/>
</dbReference>
<reference evidence="2 3" key="1">
    <citation type="submission" date="2013-05" db="EMBL/GenBank/DDBJ databases">
        <title>The Genome Sequence of Actinobaculum schaalii FB123-CNA2.</title>
        <authorList>
            <consortium name="The Broad Institute Genomics Platform"/>
            <person name="Earl A."/>
            <person name="Ward D."/>
            <person name="Feldgarden M."/>
            <person name="Gevers D."/>
            <person name="Saerens B."/>
            <person name="Vaneechoutte M."/>
            <person name="Walker B."/>
            <person name="Young S."/>
            <person name="Zeng Q."/>
            <person name="Gargeya S."/>
            <person name="Fitzgerald M."/>
            <person name="Haas B."/>
            <person name="Abouelleil A."/>
            <person name="Allen A.W."/>
            <person name="Alvarado L."/>
            <person name="Arachchi H.M."/>
            <person name="Berlin A.M."/>
            <person name="Chapman S.B."/>
            <person name="Gainer-Dewar J."/>
            <person name="Goldberg J."/>
            <person name="Griggs A."/>
            <person name="Gujja S."/>
            <person name="Hansen M."/>
            <person name="Howarth C."/>
            <person name="Imamovic A."/>
            <person name="Ireland A."/>
            <person name="Larimer J."/>
            <person name="McCowan C."/>
            <person name="Murphy C."/>
            <person name="Pearson M."/>
            <person name="Poon T.W."/>
            <person name="Priest M."/>
            <person name="Roberts A."/>
            <person name="Saif S."/>
            <person name="Shea T."/>
            <person name="Sisk P."/>
            <person name="Sykes S."/>
            <person name="Wortman J."/>
            <person name="Nusbaum C."/>
            <person name="Birren B."/>
        </authorList>
    </citation>
    <scope>NUCLEOTIDE SEQUENCE [LARGE SCALE GENOMIC DNA]</scope>
    <source>
        <strain evidence="2 3">FB123-CNA-2</strain>
    </source>
</reference>
<dbReference type="InterPro" id="IPR052366">
    <property type="entry name" value="GTP_Pyrophosphokinase"/>
</dbReference>
<keyword evidence="3" id="KW-1185">Reference proteome</keyword>
<name>S2W5C1_9ACTO</name>
<organism evidence="2 3">
    <name type="scientific">Actinotignum schaalii FB123-CNA-2</name>
    <dbReference type="NCBI Taxonomy" id="883067"/>
    <lineage>
        <taxon>Bacteria</taxon>
        <taxon>Bacillati</taxon>
        <taxon>Actinomycetota</taxon>
        <taxon>Actinomycetes</taxon>
        <taxon>Actinomycetales</taxon>
        <taxon>Actinomycetaceae</taxon>
        <taxon>Actinotignum</taxon>
    </lineage>
</organism>
<dbReference type="AlphaFoldDB" id="S2W5C1"/>
<dbReference type="eggNOG" id="COG2357">
    <property type="taxonomic scope" value="Bacteria"/>
</dbReference>
<dbReference type="Proteomes" id="UP000014393">
    <property type="component" value="Unassembled WGS sequence"/>
</dbReference>
<feature type="domain" description="RelA/SpoT" evidence="1">
    <location>
        <begin position="69"/>
        <end position="185"/>
    </location>
</feature>
<gene>
    <name evidence="2" type="ORF">HMPREF9237_00360</name>
</gene>
<evidence type="ECO:0000313" key="3">
    <source>
        <dbReference type="Proteomes" id="UP000014393"/>
    </source>
</evidence>
<comment type="caution">
    <text evidence="2">The sequence shown here is derived from an EMBL/GenBank/DDBJ whole genome shotgun (WGS) entry which is preliminary data.</text>
</comment>
<dbReference type="PANTHER" id="PTHR47837:SF1">
    <property type="entry name" value="GTP PYROPHOSPHOKINASE YJBM"/>
    <property type="match status" value="1"/>
</dbReference>
<dbReference type="InterPro" id="IPR043519">
    <property type="entry name" value="NT_sf"/>
</dbReference>